<dbReference type="EMBL" id="MT143182">
    <property type="protein sequence ID" value="QJA93852.1"/>
    <property type="molecule type" value="Genomic_DNA"/>
</dbReference>
<accession>A0A6M3LJT2</accession>
<name>A0A6M3LJT2_9ZZZZ</name>
<gene>
    <name evidence="1" type="ORF">MM415B04097_0014</name>
</gene>
<proteinExistence type="predicted"/>
<evidence type="ECO:0000313" key="1">
    <source>
        <dbReference type="EMBL" id="QJA93852.1"/>
    </source>
</evidence>
<protein>
    <submittedName>
        <fullName evidence="1">Uncharacterized protein</fullName>
    </submittedName>
</protein>
<reference evidence="1" key="1">
    <citation type="submission" date="2020-03" db="EMBL/GenBank/DDBJ databases">
        <title>The deep terrestrial virosphere.</title>
        <authorList>
            <person name="Holmfeldt K."/>
            <person name="Nilsson E."/>
            <person name="Simone D."/>
            <person name="Lopez-Fernandez M."/>
            <person name="Wu X."/>
            <person name="de Brujin I."/>
            <person name="Lundin D."/>
            <person name="Andersson A."/>
            <person name="Bertilsson S."/>
            <person name="Dopson M."/>
        </authorList>
    </citation>
    <scope>NUCLEOTIDE SEQUENCE</scope>
    <source>
        <strain evidence="1">MM415B04097</strain>
    </source>
</reference>
<organism evidence="1">
    <name type="scientific">viral metagenome</name>
    <dbReference type="NCBI Taxonomy" id="1070528"/>
    <lineage>
        <taxon>unclassified sequences</taxon>
        <taxon>metagenomes</taxon>
        <taxon>organismal metagenomes</taxon>
    </lineage>
</organism>
<dbReference type="AlphaFoldDB" id="A0A6M3LJT2"/>
<sequence length="75" mass="8752">MGSNPAGDEIKEIDMRKLIINRILKHYCRGRDKGFKELLFSKDDPNESELKIVLEKMTDLELIKVLESQICQDCR</sequence>